<name>A0A0A8YLY0_ARUDO</name>
<reference evidence="1" key="2">
    <citation type="journal article" date="2015" name="Data Brief">
        <title>Shoot transcriptome of the giant reed, Arundo donax.</title>
        <authorList>
            <person name="Barrero R.A."/>
            <person name="Guerrero F.D."/>
            <person name="Moolhuijzen P."/>
            <person name="Goolsby J.A."/>
            <person name="Tidwell J."/>
            <person name="Bellgard S.E."/>
            <person name="Bellgard M.I."/>
        </authorList>
    </citation>
    <scope>NUCLEOTIDE SEQUENCE</scope>
    <source>
        <tissue evidence="1">Shoot tissue taken approximately 20 cm above the soil surface</tissue>
    </source>
</reference>
<dbReference type="AlphaFoldDB" id="A0A0A8YLY0"/>
<accession>A0A0A8YLY0</accession>
<dbReference type="EMBL" id="GBRH01270491">
    <property type="protein sequence ID" value="JAD27404.1"/>
    <property type="molecule type" value="Transcribed_RNA"/>
</dbReference>
<sequence length="80" mass="9142">MEVCRRLETDFQRLAMVSVSQAFEAGRDLKPLLKRVVEQIVKVKTDNEEDIKEEAALGEIDGLDDNKLAEKLEKLLKGKR</sequence>
<proteinExistence type="predicted"/>
<reference evidence="1" key="1">
    <citation type="submission" date="2014-09" db="EMBL/GenBank/DDBJ databases">
        <authorList>
            <person name="Magalhaes I.L.F."/>
            <person name="Oliveira U."/>
            <person name="Santos F.R."/>
            <person name="Vidigal T.H.D.A."/>
            <person name="Brescovit A.D."/>
            <person name="Santos A.J."/>
        </authorList>
    </citation>
    <scope>NUCLEOTIDE SEQUENCE</scope>
    <source>
        <tissue evidence="1">Shoot tissue taken approximately 20 cm above the soil surface</tissue>
    </source>
</reference>
<protein>
    <submittedName>
        <fullName evidence="1">Uncharacterized protein</fullName>
    </submittedName>
</protein>
<organism evidence="1">
    <name type="scientific">Arundo donax</name>
    <name type="common">Giant reed</name>
    <name type="synonym">Donax arundinaceus</name>
    <dbReference type="NCBI Taxonomy" id="35708"/>
    <lineage>
        <taxon>Eukaryota</taxon>
        <taxon>Viridiplantae</taxon>
        <taxon>Streptophyta</taxon>
        <taxon>Embryophyta</taxon>
        <taxon>Tracheophyta</taxon>
        <taxon>Spermatophyta</taxon>
        <taxon>Magnoliopsida</taxon>
        <taxon>Liliopsida</taxon>
        <taxon>Poales</taxon>
        <taxon>Poaceae</taxon>
        <taxon>PACMAD clade</taxon>
        <taxon>Arundinoideae</taxon>
        <taxon>Arundineae</taxon>
        <taxon>Arundo</taxon>
    </lineage>
</organism>
<evidence type="ECO:0000313" key="1">
    <source>
        <dbReference type="EMBL" id="JAD27404.1"/>
    </source>
</evidence>